<keyword evidence="1" id="KW-0472">Membrane</keyword>
<keyword evidence="1" id="KW-0812">Transmembrane</keyword>
<dbReference type="Proteomes" id="UP000029980">
    <property type="component" value="Chromosome"/>
</dbReference>
<dbReference type="AlphaFoldDB" id="A0A097QV89"/>
<evidence type="ECO:0000256" key="1">
    <source>
        <dbReference type="SAM" id="Phobius"/>
    </source>
</evidence>
<dbReference type="KEGG" id="teu:TEU_08635"/>
<evidence type="ECO:0008006" key="4">
    <source>
        <dbReference type="Google" id="ProtNLM"/>
    </source>
</evidence>
<sequence>MEVTCPTCSAKFKVPDTVSVATCPYCGTTFHVHTGEESRVDHFFFPPMREDPAGRLLKFLSRQYGAPADIVGAKVTKKELHWVPVYFFYLHGRSKSNETVEEVEFFGIPAGSPFVALLTEYPFPIRGKRFFDDSIVKKGKYYEPDLDREKAEAIARSRLESALKKEASEENSYAGELELTVKFQGLVHYPLWEIHYEYGGENFVNFVDGTDGRVIRGEYPLMSDARKKATLLGAGVIGTGFVLGLLASALTGSLWGLVGGLAGGFAGGAGIFTKGSVKKRTISEVIKAGRGNVYFQPV</sequence>
<dbReference type="RefSeq" id="WP_050003360.1">
    <property type="nucleotide sequence ID" value="NZ_CP008887.1"/>
</dbReference>
<organism evidence="2 3">
    <name type="scientific">Thermococcus eurythermalis</name>
    <dbReference type="NCBI Taxonomy" id="1505907"/>
    <lineage>
        <taxon>Archaea</taxon>
        <taxon>Methanobacteriati</taxon>
        <taxon>Methanobacteriota</taxon>
        <taxon>Thermococci</taxon>
        <taxon>Thermococcales</taxon>
        <taxon>Thermococcaceae</taxon>
        <taxon>Thermococcus</taxon>
    </lineage>
</organism>
<feature type="transmembrane region" description="Helical" evidence="1">
    <location>
        <begin position="229"/>
        <end position="248"/>
    </location>
</feature>
<dbReference type="STRING" id="1505907.TEU_08635"/>
<name>A0A097QV89_9EURY</name>
<dbReference type="GeneID" id="25153499"/>
<feature type="transmembrane region" description="Helical" evidence="1">
    <location>
        <begin position="254"/>
        <end position="273"/>
    </location>
</feature>
<dbReference type="HOGENOM" id="CLU_992544_0_0_2"/>
<dbReference type="OrthoDB" id="93530at2157"/>
<protein>
    <recommendedName>
        <fullName evidence="4">TFIIB-type domain-containing protein</fullName>
    </recommendedName>
</protein>
<dbReference type="EMBL" id="CP008887">
    <property type="protein sequence ID" value="AIU70390.1"/>
    <property type="molecule type" value="Genomic_DNA"/>
</dbReference>
<evidence type="ECO:0000313" key="3">
    <source>
        <dbReference type="Proteomes" id="UP000029980"/>
    </source>
</evidence>
<keyword evidence="3" id="KW-1185">Reference proteome</keyword>
<proteinExistence type="predicted"/>
<evidence type="ECO:0000313" key="2">
    <source>
        <dbReference type="EMBL" id="AIU70390.1"/>
    </source>
</evidence>
<accession>A0A097QV89</accession>
<gene>
    <name evidence="2" type="ORF">TEU_08635</name>
</gene>
<reference evidence="2 3" key="1">
    <citation type="journal article" date="2015" name="Int. J. Syst. Evol. Microbiol.">
        <title>Thermococcus eurythermalis sp. nov., a conditional piezophilic hyperthermophilic archaeon with a wide temperature range isolated from an oil-immersed chimney in the Guaymas Basin.</title>
        <authorList>
            <person name="Zhao W."/>
            <person name="Zeng X."/>
            <person name="Xiao X."/>
        </authorList>
    </citation>
    <scope>NUCLEOTIDE SEQUENCE [LARGE SCALE GENOMIC DNA]</scope>
    <source>
        <strain evidence="2 3">A501</strain>
    </source>
</reference>
<keyword evidence="1" id="KW-1133">Transmembrane helix</keyword>